<proteinExistence type="predicted"/>
<dbReference type="EMBL" id="GBXM01100133">
    <property type="protein sequence ID" value="JAH08444.1"/>
    <property type="molecule type" value="Transcribed_RNA"/>
</dbReference>
<reference evidence="1" key="2">
    <citation type="journal article" date="2015" name="Fish Shellfish Immunol.">
        <title>Early steps in the European eel (Anguilla anguilla)-Vibrio vulnificus interaction in the gills: Role of the RtxA13 toxin.</title>
        <authorList>
            <person name="Callol A."/>
            <person name="Pajuelo D."/>
            <person name="Ebbesson L."/>
            <person name="Teles M."/>
            <person name="MacKenzie S."/>
            <person name="Amaro C."/>
        </authorList>
    </citation>
    <scope>NUCLEOTIDE SEQUENCE</scope>
</reference>
<reference evidence="1" key="1">
    <citation type="submission" date="2014-11" db="EMBL/GenBank/DDBJ databases">
        <authorList>
            <person name="Amaro Gonzalez C."/>
        </authorList>
    </citation>
    <scope>NUCLEOTIDE SEQUENCE</scope>
</reference>
<protein>
    <submittedName>
        <fullName evidence="1">Uncharacterized protein</fullName>
    </submittedName>
</protein>
<organism evidence="1">
    <name type="scientific">Anguilla anguilla</name>
    <name type="common">European freshwater eel</name>
    <name type="synonym">Muraena anguilla</name>
    <dbReference type="NCBI Taxonomy" id="7936"/>
    <lineage>
        <taxon>Eukaryota</taxon>
        <taxon>Metazoa</taxon>
        <taxon>Chordata</taxon>
        <taxon>Craniata</taxon>
        <taxon>Vertebrata</taxon>
        <taxon>Euteleostomi</taxon>
        <taxon>Actinopterygii</taxon>
        <taxon>Neopterygii</taxon>
        <taxon>Teleostei</taxon>
        <taxon>Anguilliformes</taxon>
        <taxon>Anguillidae</taxon>
        <taxon>Anguilla</taxon>
    </lineage>
</organism>
<name>A0A0E9PVB9_ANGAN</name>
<dbReference type="AlphaFoldDB" id="A0A0E9PVB9"/>
<evidence type="ECO:0000313" key="1">
    <source>
        <dbReference type="EMBL" id="JAH08444.1"/>
    </source>
</evidence>
<sequence>MACLTTAMMMTHRLFHSFPPFNTHWSQHSSDLACKTS</sequence>
<accession>A0A0E9PVB9</accession>